<dbReference type="Pfam" id="PF13349">
    <property type="entry name" value="DUF4097"/>
    <property type="match status" value="1"/>
</dbReference>
<gene>
    <name evidence="2" type="ORF">JOF48_002616</name>
</gene>
<organism evidence="2 3">
    <name type="scientific">Arthrobacter stackebrandtii</name>
    <dbReference type="NCBI Taxonomy" id="272161"/>
    <lineage>
        <taxon>Bacteria</taxon>
        <taxon>Bacillati</taxon>
        <taxon>Actinomycetota</taxon>
        <taxon>Actinomycetes</taxon>
        <taxon>Micrococcales</taxon>
        <taxon>Micrococcaceae</taxon>
        <taxon>Arthrobacter</taxon>
    </lineage>
</organism>
<evidence type="ECO:0000313" key="3">
    <source>
        <dbReference type="Proteomes" id="UP000711614"/>
    </source>
</evidence>
<evidence type="ECO:0000259" key="1">
    <source>
        <dbReference type="Pfam" id="PF13349"/>
    </source>
</evidence>
<evidence type="ECO:0000313" key="2">
    <source>
        <dbReference type="EMBL" id="MBP2413817.1"/>
    </source>
</evidence>
<sequence>MNEESWSITEPQTLEFSGVAEIKVALIKGRFDIVVTEGTTTTLEVSEIDGQPLEVRLSNGTLKVEHFNASNWLQRLINFQQSATAVISIAVPAGALVSASTVSGDGMVSGSVKTTLRTVTGSLMADATEGMLNIDTVSGEVIARDHHGPLVIKSVSGDVMASGELTDVRANTVSGNISLDLQGAPRSLSAKSVSGEVMVRLPGNVGVDVTATSASGSLLLDQQRFTTVGQSTVASAGPAEPRLKANTATVSGAVSIVRSPVAGSGNPSLEKEEF</sequence>
<dbReference type="RefSeq" id="WP_209681370.1">
    <property type="nucleotide sequence ID" value="NZ_JAGIOI010000001.1"/>
</dbReference>
<comment type="caution">
    <text evidence="2">The sequence shown here is derived from an EMBL/GenBank/DDBJ whole genome shotgun (WGS) entry which is preliminary data.</text>
</comment>
<feature type="domain" description="DUF4097" evidence="1">
    <location>
        <begin position="31"/>
        <end position="247"/>
    </location>
</feature>
<protein>
    <submittedName>
        <fullName evidence="2">DUF4097 and DUF4098 domain-containing protein YvlB</fullName>
    </submittedName>
</protein>
<name>A0ABS4YZD7_9MICC</name>
<dbReference type="InterPro" id="IPR025164">
    <property type="entry name" value="Toastrack_DUF4097"/>
</dbReference>
<dbReference type="Proteomes" id="UP000711614">
    <property type="component" value="Unassembled WGS sequence"/>
</dbReference>
<keyword evidence="3" id="KW-1185">Reference proteome</keyword>
<dbReference type="EMBL" id="JAGIOI010000001">
    <property type="protein sequence ID" value="MBP2413817.1"/>
    <property type="molecule type" value="Genomic_DNA"/>
</dbReference>
<accession>A0ABS4YZD7</accession>
<reference evidence="2 3" key="1">
    <citation type="submission" date="2021-03" db="EMBL/GenBank/DDBJ databases">
        <title>Sequencing the genomes of 1000 actinobacteria strains.</title>
        <authorList>
            <person name="Klenk H.-P."/>
        </authorList>
    </citation>
    <scope>NUCLEOTIDE SEQUENCE [LARGE SCALE GENOMIC DNA]</scope>
    <source>
        <strain evidence="2 3">DSM 16005</strain>
    </source>
</reference>
<proteinExistence type="predicted"/>